<feature type="transmembrane region" description="Helical" evidence="1">
    <location>
        <begin position="37"/>
        <end position="57"/>
    </location>
</feature>
<evidence type="ECO:0000256" key="1">
    <source>
        <dbReference type="SAM" id="Phobius"/>
    </source>
</evidence>
<feature type="transmembrane region" description="Helical" evidence="1">
    <location>
        <begin position="69"/>
        <end position="87"/>
    </location>
</feature>
<feature type="transmembrane region" description="Helical" evidence="1">
    <location>
        <begin position="127"/>
        <end position="146"/>
    </location>
</feature>
<comment type="caution">
    <text evidence="2">The sequence shown here is derived from an EMBL/GenBank/DDBJ whole genome shotgun (WGS) entry which is preliminary data.</text>
</comment>
<keyword evidence="1" id="KW-0812">Transmembrane</keyword>
<keyword evidence="1" id="KW-0472">Membrane</keyword>
<name>A0A5A5U047_LEUCI</name>
<feature type="transmembrane region" description="Helical" evidence="1">
    <location>
        <begin position="12"/>
        <end position="31"/>
    </location>
</feature>
<keyword evidence="1" id="KW-1133">Transmembrane helix</keyword>
<evidence type="ECO:0000313" key="3">
    <source>
        <dbReference type="Proteomes" id="UP000323274"/>
    </source>
</evidence>
<evidence type="ECO:0008006" key="4">
    <source>
        <dbReference type="Google" id="ProtNLM"/>
    </source>
</evidence>
<dbReference type="Pfam" id="PF03729">
    <property type="entry name" value="DUF308"/>
    <property type="match status" value="2"/>
</dbReference>
<dbReference type="Proteomes" id="UP000323274">
    <property type="component" value="Unassembled WGS sequence"/>
</dbReference>
<feature type="transmembrane region" description="Helical" evidence="1">
    <location>
        <begin position="152"/>
        <end position="171"/>
    </location>
</feature>
<sequence length="178" mass="19316">MSNDFFVKVRRTIGFDGLISTIVGALIVFLPGRSARAAAGMVGAVFIAVGLFRLLSVFQKSIDNNWTRIGHVILSIIYLVAGVFIFMDMSVAAISLILVVGTLTGMTWLIEGIIQFALLNQLSANKVWSFLSALISVLGGLSLLFSPLMGGLLLWTFFGLLLMVIGIFKLIQFVTLKN</sequence>
<feature type="transmembrane region" description="Helical" evidence="1">
    <location>
        <begin position="93"/>
        <end position="120"/>
    </location>
</feature>
<reference evidence="2 3" key="1">
    <citation type="submission" date="2019-04" db="EMBL/GenBank/DDBJ databases">
        <title>A pseudo-fructophilic Leuconostoc citreum strain F192-5 isolated from peel of satsuma mandarin: the first report for isolation and characterization of strain-dependent fructophilic-like characteristics.</title>
        <authorList>
            <person name="Maeno S."/>
            <person name="Tanizawa Y."/>
            <person name="Kajikawa A."/>
            <person name="Kanesaki Y."/>
            <person name="Kubota E."/>
            <person name="Arita M."/>
            <person name="Leon D."/>
            <person name="Endo A."/>
        </authorList>
    </citation>
    <scope>NUCLEOTIDE SEQUENCE [LARGE SCALE GENOMIC DNA]</scope>
    <source>
        <strain evidence="2 3">F192-5</strain>
    </source>
</reference>
<accession>A0A5A5U047</accession>
<dbReference type="EMBL" id="BJJW01000002">
    <property type="protein sequence ID" value="GDZ83094.1"/>
    <property type="molecule type" value="Genomic_DNA"/>
</dbReference>
<gene>
    <name evidence="2" type="ORF">LCIT_03360</name>
</gene>
<dbReference type="GeneID" id="61101959"/>
<proteinExistence type="predicted"/>
<dbReference type="InterPro" id="IPR005325">
    <property type="entry name" value="DUF308_memb"/>
</dbReference>
<organism evidence="2 3">
    <name type="scientific">Leuconostoc citreum</name>
    <dbReference type="NCBI Taxonomy" id="33964"/>
    <lineage>
        <taxon>Bacteria</taxon>
        <taxon>Bacillati</taxon>
        <taxon>Bacillota</taxon>
        <taxon>Bacilli</taxon>
        <taxon>Lactobacillales</taxon>
        <taxon>Lactobacillaceae</taxon>
        <taxon>Leuconostoc</taxon>
    </lineage>
</organism>
<protein>
    <recommendedName>
        <fullName evidence="4">DUF308 domain-containing protein</fullName>
    </recommendedName>
</protein>
<evidence type="ECO:0000313" key="2">
    <source>
        <dbReference type="EMBL" id="GDZ83094.1"/>
    </source>
</evidence>
<dbReference type="RefSeq" id="WP_004907665.1">
    <property type="nucleotide sequence ID" value="NZ_BJJW01000002.1"/>
</dbReference>
<dbReference type="AlphaFoldDB" id="A0A5A5U047"/>